<dbReference type="SUPFAM" id="SSF103473">
    <property type="entry name" value="MFS general substrate transporter"/>
    <property type="match status" value="2"/>
</dbReference>
<feature type="transmembrane region" description="Helical" evidence="7">
    <location>
        <begin position="20"/>
        <end position="36"/>
    </location>
</feature>
<evidence type="ECO:0000256" key="3">
    <source>
        <dbReference type="ARBA" id="ARBA00022475"/>
    </source>
</evidence>
<evidence type="ECO:0000313" key="9">
    <source>
        <dbReference type="EMBL" id="TDE09348.1"/>
    </source>
</evidence>
<keyword evidence="5 7" id="KW-1133">Transmembrane helix</keyword>
<dbReference type="CDD" id="cd17325">
    <property type="entry name" value="MFS_MdtG_SLC18_like"/>
    <property type="match status" value="1"/>
</dbReference>
<dbReference type="GO" id="GO:0005886">
    <property type="term" value="C:plasma membrane"/>
    <property type="evidence" value="ECO:0007669"/>
    <property type="project" value="UniProtKB-SubCell"/>
</dbReference>
<dbReference type="InterPro" id="IPR050171">
    <property type="entry name" value="MFS_Transporters"/>
</dbReference>
<dbReference type="Proteomes" id="UP000294850">
    <property type="component" value="Unassembled WGS sequence"/>
</dbReference>
<dbReference type="InterPro" id="IPR011701">
    <property type="entry name" value="MFS"/>
</dbReference>
<dbReference type="PANTHER" id="PTHR23517:SF3">
    <property type="entry name" value="INTEGRAL MEMBRANE TRANSPORT PROTEIN"/>
    <property type="match status" value="1"/>
</dbReference>
<feature type="transmembrane region" description="Helical" evidence="7">
    <location>
        <begin position="372"/>
        <end position="389"/>
    </location>
</feature>
<dbReference type="PROSITE" id="PS50850">
    <property type="entry name" value="MFS"/>
    <property type="match status" value="1"/>
</dbReference>
<evidence type="ECO:0000256" key="4">
    <source>
        <dbReference type="ARBA" id="ARBA00022692"/>
    </source>
</evidence>
<dbReference type="RefSeq" id="WP_131962118.1">
    <property type="nucleotide sequence ID" value="NZ_SMFL01000020.1"/>
</dbReference>
<comment type="caution">
    <text evidence="9">The sequence shown here is derived from an EMBL/GenBank/DDBJ whole genome shotgun (WGS) entry which is preliminary data.</text>
</comment>
<feature type="transmembrane region" description="Helical" evidence="7">
    <location>
        <begin position="151"/>
        <end position="172"/>
    </location>
</feature>
<dbReference type="PROSITE" id="PS00216">
    <property type="entry name" value="SUGAR_TRANSPORT_1"/>
    <property type="match status" value="1"/>
</dbReference>
<feature type="transmembrane region" description="Helical" evidence="7">
    <location>
        <begin position="56"/>
        <end position="79"/>
    </location>
</feature>
<evidence type="ECO:0000256" key="5">
    <source>
        <dbReference type="ARBA" id="ARBA00022989"/>
    </source>
</evidence>
<protein>
    <submittedName>
        <fullName evidence="9">MFS transporter</fullName>
    </submittedName>
</protein>
<feature type="transmembrane region" description="Helical" evidence="7">
    <location>
        <begin position="86"/>
        <end position="104"/>
    </location>
</feature>
<feature type="transmembrane region" description="Helical" evidence="7">
    <location>
        <begin position="326"/>
        <end position="351"/>
    </location>
</feature>
<evidence type="ECO:0000256" key="7">
    <source>
        <dbReference type="SAM" id="Phobius"/>
    </source>
</evidence>
<dbReference type="PANTHER" id="PTHR23517">
    <property type="entry name" value="RESISTANCE PROTEIN MDTM, PUTATIVE-RELATED-RELATED"/>
    <property type="match status" value="1"/>
</dbReference>
<feature type="domain" description="Major facilitator superfamily (MFS) profile" evidence="8">
    <location>
        <begin position="237"/>
        <end position="422"/>
    </location>
</feature>
<dbReference type="GO" id="GO:0022857">
    <property type="term" value="F:transmembrane transporter activity"/>
    <property type="evidence" value="ECO:0007669"/>
    <property type="project" value="InterPro"/>
</dbReference>
<keyword evidence="4 7" id="KW-0812">Transmembrane</keyword>
<accession>A0A4V2Z2M0</accession>
<evidence type="ECO:0000259" key="8">
    <source>
        <dbReference type="PROSITE" id="PS50850"/>
    </source>
</evidence>
<keyword evidence="6 7" id="KW-0472">Membrane</keyword>
<feature type="transmembrane region" description="Helical" evidence="7">
    <location>
        <begin position="110"/>
        <end position="130"/>
    </location>
</feature>
<keyword evidence="2" id="KW-0813">Transport</keyword>
<organism evidence="9 10">
    <name type="scientific">Dyadobacter psychrotolerans</name>
    <dbReference type="NCBI Taxonomy" id="2541721"/>
    <lineage>
        <taxon>Bacteria</taxon>
        <taxon>Pseudomonadati</taxon>
        <taxon>Bacteroidota</taxon>
        <taxon>Cytophagia</taxon>
        <taxon>Cytophagales</taxon>
        <taxon>Spirosomataceae</taxon>
        <taxon>Dyadobacter</taxon>
    </lineage>
</organism>
<feature type="transmembrane region" description="Helical" evidence="7">
    <location>
        <begin position="303"/>
        <end position="320"/>
    </location>
</feature>
<dbReference type="AlphaFoldDB" id="A0A4V2Z2M0"/>
<feature type="transmembrane region" description="Helical" evidence="7">
    <location>
        <begin position="395"/>
        <end position="413"/>
    </location>
</feature>
<dbReference type="EMBL" id="SMFL01000020">
    <property type="protein sequence ID" value="TDE09348.1"/>
    <property type="molecule type" value="Genomic_DNA"/>
</dbReference>
<evidence type="ECO:0000256" key="2">
    <source>
        <dbReference type="ARBA" id="ARBA00022448"/>
    </source>
</evidence>
<proteinExistence type="predicted"/>
<feature type="transmembrane region" description="Helical" evidence="7">
    <location>
        <begin position="178"/>
        <end position="196"/>
    </location>
</feature>
<keyword evidence="10" id="KW-1185">Reference proteome</keyword>
<dbReference type="InterPro" id="IPR020846">
    <property type="entry name" value="MFS_dom"/>
</dbReference>
<name>A0A4V2Z2M0_9BACT</name>
<dbReference type="Gene3D" id="1.20.1250.20">
    <property type="entry name" value="MFS general substrate transporter like domains"/>
    <property type="match status" value="2"/>
</dbReference>
<reference evidence="9 10" key="1">
    <citation type="submission" date="2019-03" db="EMBL/GenBank/DDBJ databases">
        <title>Dyadobacter AR-3-6 sp. nov., isolated from arctic soil.</title>
        <authorList>
            <person name="Chaudhary D.K."/>
        </authorList>
    </citation>
    <scope>NUCLEOTIDE SEQUENCE [LARGE SCALE GENOMIC DNA]</scope>
    <source>
        <strain evidence="9 10">AR-3-6</strain>
    </source>
</reference>
<keyword evidence="3" id="KW-1003">Cell membrane</keyword>
<comment type="subcellular location">
    <subcellularLocation>
        <location evidence="1">Cell membrane</location>
        <topology evidence="1">Multi-pass membrane protein</topology>
    </subcellularLocation>
</comment>
<evidence type="ECO:0000313" key="10">
    <source>
        <dbReference type="Proteomes" id="UP000294850"/>
    </source>
</evidence>
<evidence type="ECO:0000256" key="1">
    <source>
        <dbReference type="ARBA" id="ARBA00004651"/>
    </source>
</evidence>
<gene>
    <name evidence="9" type="ORF">E0F88_30470</name>
</gene>
<evidence type="ECO:0000256" key="6">
    <source>
        <dbReference type="ARBA" id="ARBA00023136"/>
    </source>
</evidence>
<dbReference type="Pfam" id="PF07690">
    <property type="entry name" value="MFS_1"/>
    <property type="match status" value="2"/>
</dbReference>
<sequence length="422" mass="45625">MQINTSVPLALGLRQNWQQFILLVIVNACVGGMVGLERTLVPLVGTQEFGIGSDLVVFSFIIAFGVVKAFTNLISGVLADRYTRKNVLILGWVIGIPVPFLLAWGPSWNWIILANCLLGISQGLAWSMTVNMKIDLVGPSKRGFAMGLNEAAGYGAVGLTALLTGYLAVQYGLRPQPFYLGFIFTSAGLMLSIIAIKDTKGFAKLEADQWSPLKLIEPQRQPTLSWVFEQTSWKNKNLFAVSQAGLINNLNDGMSWGVFPLLFTAAGVNLEGIGWIKAVYPVVWGVGQLVTGPLADRLGRKPLIVWGMFLQAVAHLFIGLEVFPALWTGLIGSALLGMGTAMVYPALLAAVSDAAPPLWRASALGVYRFWRDMGYAIGALMAGLVAAWLGMVWAIHVAGLLTLLSGIIAWIGLQETYKMVKK</sequence>
<dbReference type="InterPro" id="IPR036259">
    <property type="entry name" value="MFS_trans_sf"/>
</dbReference>
<dbReference type="OrthoDB" id="9810492at2"/>
<dbReference type="InterPro" id="IPR005829">
    <property type="entry name" value="Sugar_transporter_CS"/>
</dbReference>